<feature type="transmembrane region" description="Helical" evidence="2">
    <location>
        <begin position="278"/>
        <end position="301"/>
    </location>
</feature>
<dbReference type="EMBL" id="LRFG02000003">
    <property type="protein sequence ID" value="PCO04972.1"/>
    <property type="molecule type" value="Genomic_DNA"/>
</dbReference>
<evidence type="ECO:0000313" key="4">
    <source>
        <dbReference type="Proteomes" id="UP000218427"/>
    </source>
</evidence>
<evidence type="ECO:0000256" key="1">
    <source>
        <dbReference type="SAM" id="MobiDB-lite"/>
    </source>
</evidence>
<organism evidence="3 4">
    <name type="scientific">Microbulbifer flavimaris</name>
    <dbReference type="NCBI Taxonomy" id="1781068"/>
    <lineage>
        <taxon>Bacteria</taxon>
        <taxon>Pseudomonadati</taxon>
        <taxon>Pseudomonadota</taxon>
        <taxon>Gammaproteobacteria</taxon>
        <taxon>Cellvibrionales</taxon>
        <taxon>Microbulbiferaceae</taxon>
        <taxon>Microbulbifer</taxon>
    </lineage>
</organism>
<feature type="transmembrane region" description="Helical" evidence="2">
    <location>
        <begin position="102"/>
        <end position="122"/>
    </location>
</feature>
<evidence type="ECO:0000256" key="2">
    <source>
        <dbReference type="SAM" id="Phobius"/>
    </source>
</evidence>
<proteinExistence type="predicted"/>
<gene>
    <name evidence="3" type="ORF">AWR36_009530</name>
</gene>
<feature type="transmembrane region" description="Helical" evidence="2">
    <location>
        <begin position="382"/>
        <end position="405"/>
    </location>
</feature>
<comment type="caution">
    <text evidence="3">The sequence shown here is derived from an EMBL/GenBank/DDBJ whole genome shotgun (WGS) entry which is preliminary data.</text>
</comment>
<keyword evidence="2" id="KW-1133">Transmembrane helix</keyword>
<feature type="compositionally biased region" description="Basic and acidic residues" evidence="1">
    <location>
        <begin position="201"/>
        <end position="210"/>
    </location>
</feature>
<dbReference type="Pfam" id="PF12412">
    <property type="entry name" value="DUF3667"/>
    <property type="match status" value="1"/>
</dbReference>
<feature type="transmembrane region" description="Helical" evidence="2">
    <location>
        <begin position="313"/>
        <end position="333"/>
    </location>
</feature>
<evidence type="ECO:0000313" key="3">
    <source>
        <dbReference type="EMBL" id="PCO04972.1"/>
    </source>
</evidence>
<feature type="compositionally biased region" description="Polar residues" evidence="1">
    <location>
        <begin position="211"/>
        <end position="228"/>
    </location>
</feature>
<keyword evidence="2" id="KW-0812">Transmembrane</keyword>
<reference evidence="3" key="1">
    <citation type="submission" date="2017-08" db="EMBL/GenBank/DDBJ databases">
        <title>Microbulbifer marisrubri sp. nov., a halophilic alphaproteobacterium isolated from marine sediment of the Yellow Sea, China.</title>
        <authorList>
            <person name="Zhang G."/>
            <person name="Xiong Q."/>
        </authorList>
    </citation>
    <scope>NUCLEOTIDE SEQUENCE [LARGE SCALE GENOMIC DNA]</scope>
    <source>
        <strain evidence="3">WRN-8</strain>
    </source>
</reference>
<dbReference type="Proteomes" id="UP000218427">
    <property type="component" value="Unassembled WGS sequence"/>
</dbReference>
<feature type="transmembrane region" description="Helical" evidence="2">
    <location>
        <begin position="353"/>
        <end position="370"/>
    </location>
</feature>
<sequence>MHQDNSAVAERESTSQAVHPVPPPAELLRTPCANCGEPLQGRFCHACGQSRDGMIRRFSNVLSDFLNTVFALDSRLVRSLVPLYFRPGFLTAEYVAGRRIRYVGPVQLFVFLCITAFFALQVSSDWETPFAMGKDGERIAAFDANFASAESIEEVERIRDQALAGIQELDQQGTDLPAIRVSIEPMEKEIKAAAGRRIAELRGEDVREPPQQETIPSTVPEADQQTAAESEGEDGQSFNLIDVEGLPSPVNHWIDRYEQKIHENFKRVQEDPNLFKDALFGALPSTLFVLLPIFALILKPLYFFRKRMYMEHLIVALHSHAFLSLSLLLLALVSVAQSVATTGPSWIQSLLDYTWLAMLWWMPVYLLLMQKRVYGQGWAMTLAKYSLLGAVYFVLLVLATTFTAIRSVANL</sequence>
<name>A0ABX4HXX3_9GAMM</name>
<dbReference type="InterPro" id="IPR022134">
    <property type="entry name" value="DUF3667"/>
</dbReference>
<accession>A0ABX4HXX3</accession>
<protein>
    <submittedName>
        <fullName evidence="3">DUF3667 domain-containing protein</fullName>
    </submittedName>
</protein>
<feature type="region of interest" description="Disordered" evidence="1">
    <location>
        <begin position="201"/>
        <end position="235"/>
    </location>
</feature>
<feature type="compositionally biased region" description="Basic and acidic residues" evidence="1">
    <location>
        <begin position="1"/>
        <end position="13"/>
    </location>
</feature>
<keyword evidence="2" id="KW-0472">Membrane</keyword>
<keyword evidence="4" id="KW-1185">Reference proteome</keyword>
<feature type="region of interest" description="Disordered" evidence="1">
    <location>
        <begin position="1"/>
        <end position="23"/>
    </location>
</feature>